<gene>
    <name evidence="7" type="ORF">CDOO_02175</name>
</gene>
<feature type="transmembrane region" description="Helical" evidence="6">
    <location>
        <begin position="229"/>
        <end position="250"/>
    </location>
</feature>
<keyword evidence="3 6" id="KW-0812">Transmembrane</keyword>
<dbReference type="GO" id="GO:0005886">
    <property type="term" value="C:plasma membrane"/>
    <property type="evidence" value="ECO:0007669"/>
    <property type="project" value="UniProtKB-SubCell"/>
</dbReference>
<dbReference type="OrthoDB" id="4771963at2"/>
<keyword evidence="5 6" id="KW-0472">Membrane</keyword>
<proteinExistence type="predicted"/>
<dbReference type="KEGG" id="cdo:CDOO_02175"/>
<keyword evidence="8" id="KW-1185">Reference proteome</keyword>
<evidence type="ECO:0000256" key="2">
    <source>
        <dbReference type="ARBA" id="ARBA00022475"/>
    </source>
</evidence>
<feature type="transmembrane region" description="Helical" evidence="6">
    <location>
        <begin position="37"/>
        <end position="53"/>
    </location>
</feature>
<feature type="transmembrane region" description="Helical" evidence="6">
    <location>
        <begin position="108"/>
        <end position="127"/>
    </location>
</feature>
<dbReference type="PANTHER" id="PTHR30250:SF11">
    <property type="entry name" value="O-ANTIGEN TRANSPORTER-RELATED"/>
    <property type="match status" value="1"/>
</dbReference>
<feature type="transmembrane region" description="Helical" evidence="6">
    <location>
        <begin position="74"/>
        <end position="96"/>
    </location>
</feature>
<sequence length="400" mass="42303">MRSLSLATVFSALSGFLVLIIAGRALGVEGYESFQAFWGLFFAITGLIDGLMHETTRGASAVRAGAAPGDARPWRLATVIALITAVTAALTSFWWVPWLVGSGTGATTLMVIGLLSYTYQALLSGLLSGSHLWPRYARLLTLDAGSRLVVSVAAWYFGWGLTGFVVTTVIGAVSWIFVLSRSAINARVDVSRSIFVRRVLSAMAASGSTAALVTGFPVMLKIFEDAPTLTGVTISAVMAAVTFTRAPILVPLTRFQSALIVRFVDNRSLRALLMPIGLVLAVGAAGALAAWVIGPWLMVTIYGDQGFWVPGWFLALLTFASAWMGSLMITGAAALASEKHDLYVFGWVMASIVAFAVLALPLPLEVAVGSALILGPLTGGTIHSFALRHTGRETAHVRTP</sequence>
<protein>
    <submittedName>
        <fullName evidence="7">Membrane protein</fullName>
    </submittedName>
</protein>
<evidence type="ECO:0000256" key="4">
    <source>
        <dbReference type="ARBA" id="ARBA00022989"/>
    </source>
</evidence>
<feature type="transmembrane region" description="Helical" evidence="6">
    <location>
        <begin position="199"/>
        <end position="223"/>
    </location>
</feature>
<dbReference type="EMBL" id="CP006764">
    <property type="protein sequence ID" value="AIT60192.1"/>
    <property type="molecule type" value="Genomic_DNA"/>
</dbReference>
<feature type="transmembrane region" description="Helical" evidence="6">
    <location>
        <begin position="271"/>
        <end position="293"/>
    </location>
</feature>
<dbReference type="Proteomes" id="UP000029914">
    <property type="component" value="Chromosome"/>
</dbReference>
<feature type="transmembrane region" description="Helical" evidence="6">
    <location>
        <begin position="313"/>
        <end position="335"/>
    </location>
</feature>
<feature type="transmembrane region" description="Helical" evidence="6">
    <location>
        <begin position="366"/>
        <end position="387"/>
    </location>
</feature>
<evidence type="ECO:0000313" key="7">
    <source>
        <dbReference type="EMBL" id="AIT60192.1"/>
    </source>
</evidence>
<evidence type="ECO:0000313" key="8">
    <source>
        <dbReference type="Proteomes" id="UP000029914"/>
    </source>
</evidence>
<feature type="transmembrane region" description="Helical" evidence="6">
    <location>
        <begin position="342"/>
        <end position="360"/>
    </location>
</feature>
<feature type="transmembrane region" description="Helical" evidence="6">
    <location>
        <begin position="163"/>
        <end position="179"/>
    </location>
</feature>
<dbReference type="STRING" id="558173.CDOO_02175"/>
<evidence type="ECO:0000256" key="1">
    <source>
        <dbReference type="ARBA" id="ARBA00004651"/>
    </source>
</evidence>
<dbReference type="RefSeq" id="WP_018021416.1">
    <property type="nucleotide sequence ID" value="NZ_AQUX01000002.1"/>
</dbReference>
<comment type="subcellular location">
    <subcellularLocation>
        <location evidence="1">Cell membrane</location>
        <topology evidence="1">Multi-pass membrane protein</topology>
    </subcellularLocation>
</comment>
<dbReference type="PANTHER" id="PTHR30250">
    <property type="entry name" value="PST FAMILY PREDICTED COLANIC ACID TRANSPORTER"/>
    <property type="match status" value="1"/>
</dbReference>
<dbReference type="AlphaFoldDB" id="A0A097IDJ1"/>
<keyword evidence="2" id="KW-1003">Cell membrane</keyword>
<evidence type="ECO:0000256" key="5">
    <source>
        <dbReference type="ARBA" id="ARBA00023136"/>
    </source>
</evidence>
<accession>A0A097IDJ1</accession>
<dbReference type="InterPro" id="IPR050833">
    <property type="entry name" value="Poly_Biosynth_Transport"/>
</dbReference>
<organism evidence="7 8">
    <name type="scientific">Corynebacterium doosanense CAU 212 = DSM 45436</name>
    <dbReference type="NCBI Taxonomy" id="558173"/>
    <lineage>
        <taxon>Bacteria</taxon>
        <taxon>Bacillati</taxon>
        <taxon>Actinomycetota</taxon>
        <taxon>Actinomycetes</taxon>
        <taxon>Mycobacteriales</taxon>
        <taxon>Corynebacteriaceae</taxon>
        <taxon>Corynebacterium</taxon>
    </lineage>
</organism>
<name>A0A097IDJ1_9CORY</name>
<evidence type="ECO:0000256" key="6">
    <source>
        <dbReference type="SAM" id="Phobius"/>
    </source>
</evidence>
<reference evidence="7 8" key="1">
    <citation type="submission" date="2013-09" db="EMBL/GenBank/DDBJ databases">
        <title>Complete genome sequence of Corynebacterium doosanense CAU 212(T) (=DSM 45436(T)), isolated from activated sludge.</title>
        <authorList>
            <person name="Schaffert L."/>
            <person name="Albersmeier A."/>
            <person name="Kalinowski J."/>
            <person name="Ruckert C."/>
        </authorList>
    </citation>
    <scope>NUCLEOTIDE SEQUENCE [LARGE SCALE GENOMIC DNA]</scope>
    <source>
        <strain evidence="7 8">CAU 212</strain>
    </source>
</reference>
<dbReference type="HOGENOM" id="CLU_039164_0_0_11"/>
<dbReference type="eggNOG" id="COG2244">
    <property type="taxonomic scope" value="Bacteria"/>
</dbReference>
<evidence type="ECO:0000256" key="3">
    <source>
        <dbReference type="ARBA" id="ARBA00022692"/>
    </source>
</evidence>
<keyword evidence="4 6" id="KW-1133">Transmembrane helix</keyword>